<feature type="region of interest" description="Disordered" evidence="1">
    <location>
        <begin position="1840"/>
        <end position="1865"/>
    </location>
</feature>
<evidence type="ECO:0000313" key="4">
    <source>
        <dbReference type="Proteomes" id="UP001153069"/>
    </source>
</evidence>
<feature type="compositionally biased region" description="Acidic residues" evidence="1">
    <location>
        <begin position="2909"/>
        <end position="2918"/>
    </location>
</feature>
<feature type="domain" description="USP" evidence="2">
    <location>
        <begin position="1699"/>
        <end position="2189"/>
    </location>
</feature>
<reference evidence="3" key="1">
    <citation type="submission" date="2020-06" db="EMBL/GenBank/DDBJ databases">
        <authorList>
            <consortium name="Plant Systems Biology data submission"/>
        </authorList>
    </citation>
    <scope>NUCLEOTIDE SEQUENCE</scope>
    <source>
        <strain evidence="3">D6</strain>
    </source>
</reference>
<feature type="compositionally biased region" description="Gly residues" evidence="1">
    <location>
        <begin position="2894"/>
        <end position="2903"/>
    </location>
</feature>
<dbReference type="GO" id="GO:0016579">
    <property type="term" value="P:protein deubiquitination"/>
    <property type="evidence" value="ECO:0007669"/>
    <property type="project" value="InterPro"/>
</dbReference>
<protein>
    <submittedName>
        <fullName evidence="3">Ubiquitin carboxyl-terminal hydrolase puf</fullName>
    </submittedName>
</protein>
<dbReference type="InterPro" id="IPR018200">
    <property type="entry name" value="USP_CS"/>
</dbReference>
<dbReference type="Gene3D" id="3.90.70.10">
    <property type="entry name" value="Cysteine proteinases"/>
    <property type="match status" value="2"/>
</dbReference>
<keyword evidence="4" id="KW-1185">Reference proteome</keyword>
<comment type="caution">
    <text evidence="3">The sequence shown here is derived from an EMBL/GenBank/DDBJ whole genome shotgun (WGS) entry which is preliminary data.</text>
</comment>
<dbReference type="Proteomes" id="UP001153069">
    <property type="component" value="Unassembled WGS sequence"/>
</dbReference>
<dbReference type="Pfam" id="PF00443">
    <property type="entry name" value="UCH"/>
    <property type="match status" value="1"/>
</dbReference>
<dbReference type="InterPro" id="IPR028889">
    <property type="entry name" value="USP"/>
</dbReference>
<keyword evidence="3" id="KW-0378">Hydrolase</keyword>
<dbReference type="GO" id="GO:0004843">
    <property type="term" value="F:cysteine-type deubiquitinase activity"/>
    <property type="evidence" value="ECO:0007669"/>
    <property type="project" value="InterPro"/>
</dbReference>
<feature type="region of interest" description="Disordered" evidence="1">
    <location>
        <begin position="3016"/>
        <end position="3057"/>
    </location>
</feature>
<evidence type="ECO:0000259" key="2">
    <source>
        <dbReference type="PROSITE" id="PS50235"/>
    </source>
</evidence>
<accession>A0A9N8H414</accession>
<dbReference type="PANTHER" id="PTHR24006:SF827">
    <property type="entry name" value="UBIQUITIN CARBOXYL-TERMINAL HYDROLASE 34"/>
    <property type="match status" value="1"/>
</dbReference>
<dbReference type="PROSITE" id="PS50235">
    <property type="entry name" value="USP_3"/>
    <property type="match status" value="1"/>
</dbReference>
<proteinExistence type="predicted"/>
<dbReference type="GO" id="GO:0005634">
    <property type="term" value="C:nucleus"/>
    <property type="evidence" value="ECO:0007669"/>
    <property type="project" value="TreeGrafter"/>
</dbReference>
<name>A0A9N8H414_9STRA</name>
<feature type="compositionally biased region" description="Pro residues" evidence="1">
    <location>
        <begin position="3030"/>
        <end position="3044"/>
    </location>
</feature>
<evidence type="ECO:0000313" key="3">
    <source>
        <dbReference type="EMBL" id="CAB9501188.1"/>
    </source>
</evidence>
<dbReference type="PROSITE" id="PS00973">
    <property type="entry name" value="USP_2"/>
    <property type="match status" value="1"/>
</dbReference>
<dbReference type="InterPro" id="IPR038765">
    <property type="entry name" value="Papain-like_cys_pep_sf"/>
</dbReference>
<evidence type="ECO:0000256" key="1">
    <source>
        <dbReference type="SAM" id="MobiDB-lite"/>
    </source>
</evidence>
<organism evidence="3 4">
    <name type="scientific">Seminavis robusta</name>
    <dbReference type="NCBI Taxonomy" id="568900"/>
    <lineage>
        <taxon>Eukaryota</taxon>
        <taxon>Sar</taxon>
        <taxon>Stramenopiles</taxon>
        <taxon>Ochrophyta</taxon>
        <taxon>Bacillariophyta</taxon>
        <taxon>Bacillariophyceae</taxon>
        <taxon>Bacillariophycidae</taxon>
        <taxon>Naviculales</taxon>
        <taxon>Naviculaceae</taxon>
        <taxon>Seminavis</taxon>
    </lineage>
</organism>
<sequence>MAAREPVPLQAVPYEWNDAEPPPTETLNQWIEVGNGIDKSQTVVWKSAVESLEASQKHLRTSEDARAFVEKYMGSIIGILVEQQPSKIGPHERTCVQDSLKLAVAIVALDLDIQLKRKGECRLLDVLSTVFNKKKAYYKGNKGNWNVNHMVGLPEVRLKMIDSFRQEHGFALLNQYLVERINTPLFPKLESLHIILQAIGDAVPGRTPGTDHGQAAMQMEDDAIAVAKAVMEFIKGASDETLKKIPTDHLSTIVHQLQKIFDRLISSRRRSTYEFYEFWRGLILKLITSQSLPLKLFGWEQMNEVIEASGDHAPPPRSFIVTNAGCTFVNGGYQFAGETTDDGYHQRGVEISYVRRVKEGDDGAGKSLTLFRCTMRSQQKWWFLSEADEEQPGTDRDIDYYQHKSKEHEEMEPPAAGWVTCRNAGIDPPPNLQSQGLMVPAGEERNTLEHQLAKWAIENGIIEMVLGDSVHREIVARSTALIKFLAQMCTKYSGNDGGKGNPEEFCLRTTHLLLAWKTCTRKTDAAVSAQVYQLLVSILPSCPSSLAIPLLNAVQNSLTESDEKQDHLNEVADFCSALAQANPADVKPGQGLMLTVEVRAEVLKLLWNVLTHPDANTLKTYDNLKRYVTNELRVEPKGTEHRETFLKSCHHALSESANKREGFVLDEVQALRMVKLTRFVLEACPREQAHRLVTDSTASLPDLLFNELTAFLERTKNDTTGNAFRKAPVHGDASVALPERLRILRYVYGLSDLIVMSSTQLHTLWNLCVRPSDREELMVFIASAAGNGGGIAQADAPMGPNNSNASRQEELLSAAFTEDVCSEVFLNLFCAPDLSYDEFGESAYKSFQFLFQRVRGTPHASGAALDALWRICLTAGNSAVANHSMKDLLSVYMSVGMPDAAPNAWTQRQQKATPDDNFNFGERVFDCLSNVKKALNEGQPGAERSAERCLRILNAAIGQTTGTIGSSMTYSTLARLSSIQLDSGLESVMRFIPHGMRGQACYRRVGIMAKRQLLSNQVGPNYVNRDDNLQGPSQSKNSTTLRFSIDVHPLETSASVKFKVAAYCHCNVRSVKPVSVSGRMGSSRGPGADSQMSLNVVPDDSVIDELGIVQGSELVFQIVERPIQAHANANKNAKYNRTRDLSDVFFDDDGRFADKLFMTLLGVLEALPWREPDVSMTDAPSTFLDTHTLVWDLLLAMPTNANIAARVRSMSKAGDNASSDDDAMDVDSPREAWTNLLDLQSFQRSVYVLLALDAFLQPSVEVLSVLPNEQRMILERSMQEESTSFRRTFIESGGFDAVVRFFSESEKNTSLNQSRKRMGNAVALRVLKCCLFGNARVPRPANDGNATGSPDEVGSHLLSSLSDAEGLLKSLTSMVVGDSGISTSTISDILKFLRLLFRTHSTAQTFVALPGGTAEQFLITLLMWEGGPEPIRTSSSVSAASKIRKSTHELILQTPILADNALPWLIRAIDKIDVSSDCTSEYFDVLQRLVGNDKPNARTRSASDVELRDLGTTVCKKVASCPRPTSENSLLDNSTGVLCGCLALLRALIETGGGAVLKQGTDILVKEVGVGRWSEMIGSGSAPKGIFASLSLSFTSSSLKPEDLALIDLMGAIFDGFLSPGGSTSVVAICSDKESRQRGFDVVGAAARFCSGGEGYLALVYRINELVESAAPFVRHKWGQVGSMTEGHSRNGRNTSKYSGLRNQGCTCYMNSVLQQMFMMPELRTNMCDAQLPSSLRSTGGVISAKGQQLVGKKVSMQWESGVSYDAMVEKFDEKTGMHTIRYCAMPVATVSGTGQEQLQGQEIARLPPLLADEFFLSEGRPGKETGVFEIVNNVTSAGEQSGEVEMEAAPESGEIKESEDEMSSRHLMEEVQRTFINLDEGSRGRCFDPRALVEACACLKLEFDVWQQNDASEFTTKLLDRLEIALKKWAPDNFQYMDHTFGLKTTKQKICKECGLKTNREEKLLNIDCQIRGKTDIHEALATMTEVEIMEGNNKVFCDRCKKNTDTVLRTALSMLPNMLILSLKRFDLDYNTFETVKLNSRCAFGQTLNMKRYTLEGLEAMEQGGYENDDGGVAPMDTTAGGAASVNDPLSKLSDEDYEYKLAGVLVHAGVAQGGHYYSFIKDRNPGSQEQWYRFDDEDVTPFDPASIEVECFGGKVKKETKWPNGQVHTVESEQYANALMLFYEKVKPTDVPPPDAEKEKEKEEEKKMPVVLKDIDTSSGYDVFVGDVRRSNATHRWQTFLFDPEFQVFLKGLLGLCRMSNSEDPTKSSKGIVSSENTWKAPVIQMLLSFFFDIMLYSSSRPYLNDWIAMMEQLFALDRDSASLFVQRLAQKTLETSPNWLRTYLIECPDQPARNAAVRIYSAAVASCIKSEEEQQKMIAWAHAWKDELSSFGQGPPTALPTMLRDKRKHMEDPFGPRSKSTSIGRLISYLNVLIEVLPRYWRYSPELACFAKNLACIDGESGGRSIRKGMLQAMIPARLIALVTRERSHHAMRAAFPGSSVSVETAETQMRPESNPVAHVMPLSGNHVMTPTDMNSRGNGAPMPTEFISVFEAVGCLGNIRGMHQVPLVVETEENTRGRARVALSKPVMDALSTIFTESCAPQAPGMGQREIESYLNKCGVDSSSVPTQKIVDIMAKYPSTGGGNGSKGSYLSLEGFLAYYRDTAQTNESRVRQDLHTFGFRPDLSRRSHMARINPDKDQMRPASESVAIDVASNLSAPVNCGPLAEYAFDSFQFFQVAYSASEPMAEYLVAGLCYSREAEKIIFATLKAIYQAPTGWGGNETLSAAIMVLKILASIPDDHQQKRVMFMLQCSEKPAHGVEHGAGLLVAARAFHQARPNQPYSSEMHYAFDRYVFVTKELLRVKTILQWLHENRGSWSFMERELLESQQHGGGRHGGQMRGMHDSEDDEDDDSRFEEMDTYHDVPSEIGVEGAGQAAVNGTYMRDGFFESAAKYSMQGKYNGEACVFQLFQCNVSNNTKHWYISIVPKHSQPGTSTDIDFYSAPVLDNCTEYPPPGTWTKSNEGLDPPPKLIFPPSPSSPLPSSEERGRGTYI</sequence>
<dbReference type="EMBL" id="CAICTM010000101">
    <property type="protein sequence ID" value="CAB9501188.1"/>
    <property type="molecule type" value="Genomic_DNA"/>
</dbReference>
<dbReference type="SUPFAM" id="SSF54001">
    <property type="entry name" value="Cysteine proteinases"/>
    <property type="match status" value="1"/>
</dbReference>
<dbReference type="OrthoDB" id="289038at2759"/>
<feature type="compositionally biased region" description="Basic and acidic residues" evidence="1">
    <location>
        <begin position="3048"/>
        <end position="3057"/>
    </location>
</feature>
<feature type="region of interest" description="Disordered" evidence="1">
    <location>
        <begin position="2892"/>
        <end position="2918"/>
    </location>
</feature>
<dbReference type="InterPro" id="IPR001394">
    <property type="entry name" value="Peptidase_C19_UCH"/>
</dbReference>
<dbReference type="GO" id="GO:0005829">
    <property type="term" value="C:cytosol"/>
    <property type="evidence" value="ECO:0007669"/>
    <property type="project" value="TreeGrafter"/>
</dbReference>
<gene>
    <name evidence="3" type="ORF">SEMRO_102_G051930.1</name>
</gene>
<dbReference type="InterPro" id="IPR050164">
    <property type="entry name" value="Peptidase_C19"/>
</dbReference>
<dbReference type="PANTHER" id="PTHR24006">
    <property type="entry name" value="UBIQUITIN CARBOXYL-TERMINAL HYDROLASE"/>
    <property type="match status" value="1"/>
</dbReference>